<dbReference type="InterPro" id="IPR040256">
    <property type="entry name" value="At4g02000-like"/>
</dbReference>
<reference evidence="3" key="2">
    <citation type="journal article" date="2023" name="Plants (Basel)">
        <title>Annotation of the Turnera subulata (Passifloraceae) Draft Genome Reveals the S-Locus Evolved after the Divergence of Turneroideae from Passifloroideae in a Stepwise Manner.</title>
        <authorList>
            <person name="Henning P.M."/>
            <person name="Roalson E.H."/>
            <person name="Mir W."/>
            <person name="McCubbin A.G."/>
            <person name="Shore J.S."/>
        </authorList>
    </citation>
    <scope>NUCLEOTIDE SEQUENCE</scope>
    <source>
        <strain evidence="3">F60SS</strain>
    </source>
</reference>
<protein>
    <recommendedName>
        <fullName evidence="2">Zinc knuckle CX2CX4HX4C domain-containing protein</fullName>
    </recommendedName>
</protein>
<comment type="caution">
    <text evidence="3">The sequence shown here is derived from an EMBL/GenBank/DDBJ whole genome shotgun (WGS) entry which is preliminary data.</text>
</comment>
<dbReference type="EMBL" id="JAKUCV010006716">
    <property type="protein sequence ID" value="KAJ4826250.1"/>
    <property type="molecule type" value="Genomic_DNA"/>
</dbReference>
<gene>
    <name evidence="3" type="ORF">Tsubulata_031818</name>
</gene>
<dbReference type="Pfam" id="PF14392">
    <property type="entry name" value="zf-CCHC_4"/>
    <property type="match status" value="1"/>
</dbReference>
<accession>A0A9Q0F8M6</accession>
<evidence type="ECO:0000256" key="1">
    <source>
        <dbReference type="SAM" id="MobiDB-lite"/>
    </source>
</evidence>
<dbReference type="InterPro" id="IPR025836">
    <property type="entry name" value="Zn_knuckle_CX2CX4HX4C"/>
</dbReference>
<evidence type="ECO:0000313" key="4">
    <source>
        <dbReference type="Proteomes" id="UP001141552"/>
    </source>
</evidence>
<feature type="region of interest" description="Disordered" evidence="1">
    <location>
        <begin position="77"/>
        <end position="145"/>
    </location>
</feature>
<keyword evidence="4" id="KW-1185">Reference proteome</keyword>
<feature type="compositionally biased region" description="Polar residues" evidence="1">
    <location>
        <begin position="136"/>
        <end position="145"/>
    </location>
</feature>
<reference evidence="3" key="1">
    <citation type="submission" date="2022-02" db="EMBL/GenBank/DDBJ databases">
        <authorList>
            <person name="Henning P.M."/>
            <person name="McCubbin A.G."/>
            <person name="Shore J.S."/>
        </authorList>
    </citation>
    <scope>NUCLEOTIDE SEQUENCE</scope>
    <source>
        <strain evidence="3">F60SS</strain>
        <tissue evidence="3">Leaves</tissue>
    </source>
</reference>
<organism evidence="3 4">
    <name type="scientific">Turnera subulata</name>
    <dbReference type="NCBI Taxonomy" id="218843"/>
    <lineage>
        <taxon>Eukaryota</taxon>
        <taxon>Viridiplantae</taxon>
        <taxon>Streptophyta</taxon>
        <taxon>Embryophyta</taxon>
        <taxon>Tracheophyta</taxon>
        <taxon>Spermatophyta</taxon>
        <taxon>Magnoliopsida</taxon>
        <taxon>eudicotyledons</taxon>
        <taxon>Gunneridae</taxon>
        <taxon>Pentapetalae</taxon>
        <taxon>rosids</taxon>
        <taxon>fabids</taxon>
        <taxon>Malpighiales</taxon>
        <taxon>Passifloraceae</taxon>
        <taxon>Turnera</taxon>
    </lineage>
</organism>
<dbReference type="AlphaFoldDB" id="A0A9Q0F8M6"/>
<proteinExistence type="predicted"/>
<feature type="domain" description="Zinc knuckle CX2CX4HX4C" evidence="2">
    <location>
        <begin position="46"/>
        <end position="72"/>
    </location>
</feature>
<evidence type="ECO:0000313" key="3">
    <source>
        <dbReference type="EMBL" id="KAJ4826250.1"/>
    </source>
</evidence>
<dbReference type="Proteomes" id="UP001141552">
    <property type="component" value="Unassembled WGS sequence"/>
</dbReference>
<dbReference type="PANTHER" id="PTHR31286:SF99">
    <property type="entry name" value="DUF4283 DOMAIN-CONTAINING PROTEIN"/>
    <property type="match status" value="1"/>
</dbReference>
<evidence type="ECO:0000259" key="2">
    <source>
        <dbReference type="Pfam" id="PF14392"/>
    </source>
</evidence>
<dbReference type="PANTHER" id="PTHR31286">
    <property type="entry name" value="GLYCINE-RICH CELL WALL STRUCTURAL PROTEIN 1.8-LIKE"/>
    <property type="match status" value="1"/>
</dbReference>
<name>A0A9Q0F8M6_9ROSI</name>
<sequence length="165" mass="18013">MGNVVGSTMKIDSKTEKAQRGKFAKIAVAVDLTKPLKGVVRLDEEDIQVSYEGLPTICYICGRIDHSSLACPLRQPIMESVNPSGPADASPEPVRHEKDSKSAAGNQSSGTLKLGEWMNVSTRPRRNWRRPMEGHQANSGTATAPFSYNKFDALFTEEPLTPSQP</sequence>
<dbReference type="OrthoDB" id="1743776at2759"/>